<comment type="caution">
    <text evidence="2">The sequence shown here is derived from an EMBL/GenBank/DDBJ whole genome shotgun (WGS) entry which is preliminary data.</text>
</comment>
<reference evidence="2 3" key="1">
    <citation type="journal article" date="2022" name="Nat. Plants">
        <title>Genomes of leafy and leafless Platanthera orchids illuminate the evolution of mycoheterotrophy.</title>
        <authorList>
            <person name="Li M.H."/>
            <person name="Liu K.W."/>
            <person name="Li Z."/>
            <person name="Lu H.C."/>
            <person name="Ye Q.L."/>
            <person name="Zhang D."/>
            <person name="Wang J.Y."/>
            <person name="Li Y.F."/>
            <person name="Zhong Z.M."/>
            <person name="Liu X."/>
            <person name="Yu X."/>
            <person name="Liu D.K."/>
            <person name="Tu X.D."/>
            <person name="Liu B."/>
            <person name="Hao Y."/>
            <person name="Liao X.Y."/>
            <person name="Jiang Y.T."/>
            <person name="Sun W.H."/>
            <person name="Chen J."/>
            <person name="Chen Y.Q."/>
            <person name="Ai Y."/>
            <person name="Zhai J.W."/>
            <person name="Wu S.S."/>
            <person name="Zhou Z."/>
            <person name="Hsiao Y.Y."/>
            <person name="Wu W.L."/>
            <person name="Chen Y.Y."/>
            <person name="Lin Y.F."/>
            <person name="Hsu J.L."/>
            <person name="Li C.Y."/>
            <person name="Wang Z.W."/>
            <person name="Zhao X."/>
            <person name="Zhong W.Y."/>
            <person name="Ma X.K."/>
            <person name="Ma L."/>
            <person name="Huang J."/>
            <person name="Chen G.Z."/>
            <person name="Huang M.Z."/>
            <person name="Huang L."/>
            <person name="Peng D.H."/>
            <person name="Luo Y.B."/>
            <person name="Zou S.Q."/>
            <person name="Chen S.P."/>
            <person name="Lan S."/>
            <person name="Tsai W.C."/>
            <person name="Van de Peer Y."/>
            <person name="Liu Z.J."/>
        </authorList>
    </citation>
    <scope>NUCLEOTIDE SEQUENCE [LARGE SCALE GENOMIC DNA]</scope>
    <source>
        <strain evidence="2">Lor288</strain>
    </source>
</reference>
<protein>
    <submittedName>
        <fullName evidence="2">Uncharacterized protein</fullName>
    </submittedName>
</protein>
<organism evidence="2 3">
    <name type="scientific">Platanthera guangdongensis</name>
    <dbReference type="NCBI Taxonomy" id="2320717"/>
    <lineage>
        <taxon>Eukaryota</taxon>
        <taxon>Viridiplantae</taxon>
        <taxon>Streptophyta</taxon>
        <taxon>Embryophyta</taxon>
        <taxon>Tracheophyta</taxon>
        <taxon>Spermatophyta</taxon>
        <taxon>Magnoliopsida</taxon>
        <taxon>Liliopsida</taxon>
        <taxon>Asparagales</taxon>
        <taxon>Orchidaceae</taxon>
        <taxon>Orchidoideae</taxon>
        <taxon>Orchideae</taxon>
        <taxon>Orchidinae</taxon>
        <taxon>Platanthera</taxon>
    </lineage>
</organism>
<proteinExistence type="predicted"/>
<evidence type="ECO:0000256" key="1">
    <source>
        <dbReference type="SAM" id="MobiDB-lite"/>
    </source>
</evidence>
<accession>A0ABR2MG65</accession>
<sequence>MRRRRWVGTGARTLPVYRRYLKKQSEELSTLASVLFSPFRRYILAFARRSVEHFAGAAGVFRLPAVFAGVRSTSTRGGGGEPSRDLDGLKS</sequence>
<dbReference type="EMBL" id="JBBWWR010000007">
    <property type="protein sequence ID" value="KAK8963167.1"/>
    <property type="molecule type" value="Genomic_DNA"/>
</dbReference>
<gene>
    <name evidence="2" type="ORF">KSP40_PGU016651</name>
</gene>
<evidence type="ECO:0000313" key="2">
    <source>
        <dbReference type="EMBL" id="KAK8963167.1"/>
    </source>
</evidence>
<evidence type="ECO:0000313" key="3">
    <source>
        <dbReference type="Proteomes" id="UP001412067"/>
    </source>
</evidence>
<dbReference type="Proteomes" id="UP001412067">
    <property type="component" value="Unassembled WGS sequence"/>
</dbReference>
<feature type="region of interest" description="Disordered" evidence="1">
    <location>
        <begin position="71"/>
        <end position="91"/>
    </location>
</feature>
<feature type="compositionally biased region" description="Basic and acidic residues" evidence="1">
    <location>
        <begin position="82"/>
        <end position="91"/>
    </location>
</feature>
<name>A0ABR2MG65_9ASPA</name>
<keyword evidence="3" id="KW-1185">Reference proteome</keyword>